<dbReference type="STRING" id="523794.Lebu_1387"/>
<feature type="chain" id="PRO_5002979984" evidence="1">
    <location>
        <begin position="18"/>
        <end position="193"/>
    </location>
</feature>
<dbReference type="KEGG" id="lba:Lebu_1387"/>
<evidence type="ECO:0000256" key="1">
    <source>
        <dbReference type="SAM" id="SignalP"/>
    </source>
</evidence>
<protein>
    <submittedName>
        <fullName evidence="2">Uncharacterized protein</fullName>
    </submittedName>
</protein>
<accession>C7NAU1</accession>
<sequence>MKKIVILLIIVSMTIFASPRSKDVNTNLRKNNKISGQINKKNETSQETWNRIKPEIKIRLDKLSKETIAGNYKQSFDEMPDKILKYLANKFSISTAKAKELIVEMMSKMVKELKIVENSYDLENVRLGKTGIGRNYVIIPIKVTALYNGKKLTNTGEIMVFEDEGKWYIINYDKDQMILLKDVYPDLVKIKEK</sequence>
<dbReference type="OrthoDB" id="82221at2"/>
<dbReference type="AlphaFoldDB" id="C7NAU1"/>
<proteinExistence type="predicted"/>
<name>C7NAU1_LEPBD</name>
<evidence type="ECO:0000313" key="2">
    <source>
        <dbReference type="EMBL" id="ACV39272.1"/>
    </source>
</evidence>
<organism evidence="2 3">
    <name type="scientific">Leptotrichia buccalis (strain ATCC 14201 / DSM 1135 / JCM 12969 / NCTC 10249 / C-1013-b)</name>
    <dbReference type="NCBI Taxonomy" id="523794"/>
    <lineage>
        <taxon>Bacteria</taxon>
        <taxon>Fusobacteriati</taxon>
        <taxon>Fusobacteriota</taxon>
        <taxon>Fusobacteriia</taxon>
        <taxon>Fusobacteriales</taxon>
        <taxon>Leptotrichiaceae</taxon>
        <taxon>Leptotrichia</taxon>
    </lineage>
</organism>
<gene>
    <name evidence="2" type="ordered locus">Lebu_1387</name>
</gene>
<keyword evidence="1" id="KW-0732">Signal</keyword>
<dbReference type="Proteomes" id="UP000001910">
    <property type="component" value="Chromosome"/>
</dbReference>
<dbReference type="EMBL" id="CP001685">
    <property type="protein sequence ID" value="ACV39272.1"/>
    <property type="molecule type" value="Genomic_DNA"/>
</dbReference>
<dbReference type="RefSeq" id="WP_015769613.1">
    <property type="nucleotide sequence ID" value="NC_013192.1"/>
</dbReference>
<dbReference type="HOGENOM" id="CLU_113271_0_0_0"/>
<feature type="signal peptide" evidence="1">
    <location>
        <begin position="1"/>
        <end position="17"/>
    </location>
</feature>
<keyword evidence="3" id="KW-1185">Reference proteome</keyword>
<evidence type="ECO:0000313" key="3">
    <source>
        <dbReference type="Proteomes" id="UP000001910"/>
    </source>
</evidence>
<reference evidence="2 3" key="1">
    <citation type="journal article" date="2009" name="Stand. Genomic Sci.">
        <title>Complete genome sequence of Leptotrichia buccalis type strain (C-1013-b).</title>
        <authorList>
            <person name="Ivanova N."/>
            <person name="Gronow S."/>
            <person name="Lapidus A."/>
            <person name="Copeland A."/>
            <person name="Glavina Del Rio T."/>
            <person name="Nolan M."/>
            <person name="Lucas S."/>
            <person name="Chen F."/>
            <person name="Tice H."/>
            <person name="Cheng J.F."/>
            <person name="Saunders E."/>
            <person name="Bruce D."/>
            <person name="Goodwin L."/>
            <person name="Brettin T."/>
            <person name="Detter J.C."/>
            <person name="Han C."/>
            <person name="Pitluck S."/>
            <person name="Mikhailova N."/>
            <person name="Pati A."/>
            <person name="Mavrommatis K."/>
            <person name="Chen A."/>
            <person name="Palaniappan K."/>
            <person name="Land M."/>
            <person name="Hauser L."/>
            <person name="Chang Y.J."/>
            <person name="Jeffries C.D."/>
            <person name="Chain P."/>
            <person name="Rohde C."/>
            <person name="Goker M."/>
            <person name="Bristow J."/>
            <person name="Eisen J.A."/>
            <person name="Markowitz V."/>
            <person name="Hugenholtz P."/>
            <person name="Kyrpides N.C."/>
            <person name="Klenk H.P."/>
        </authorList>
    </citation>
    <scope>NUCLEOTIDE SEQUENCE [LARGE SCALE GENOMIC DNA]</scope>
    <source>
        <strain evidence="3">ATCC 14201 / DSM 1135 / JCM 12969 / NCTC 10249 / C-1013-b</strain>
    </source>
</reference>